<evidence type="ECO:0000313" key="2">
    <source>
        <dbReference type="Proteomes" id="UP001307889"/>
    </source>
</evidence>
<protein>
    <submittedName>
        <fullName evidence="1">Uncharacterized protein</fullName>
    </submittedName>
</protein>
<accession>A0ABN7AV38</accession>
<organism evidence="1 2">
    <name type="scientific">Nesidiocoris tenuis</name>
    <dbReference type="NCBI Taxonomy" id="355587"/>
    <lineage>
        <taxon>Eukaryota</taxon>
        <taxon>Metazoa</taxon>
        <taxon>Ecdysozoa</taxon>
        <taxon>Arthropoda</taxon>
        <taxon>Hexapoda</taxon>
        <taxon>Insecta</taxon>
        <taxon>Pterygota</taxon>
        <taxon>Neoptera</taxon>
        <taxon>Paraneoptera</taxon>
        <taxon>Hemiptera</taxon>
        <taxon>Heteroptera</taxon>
        <taxon>Panheteroptera</taxon>
        <taxon>Cimicomorpha</taxon>
        <taxon>Miridae</taxon>
        <taxon>Dicyphina</taxon>
        <taxon>Nesidiocoris</taxon>
    </lineage>
</organism>
<evidence type="ECO:0000313" key="1">
    <source>
        <dbReference type="EMBL" id="BES96071.1"/>
    </source>
</evidence>
<dbReference type="Proteomes" id="UP001307889">
    <property type="component" value="Chromosome 6"/>
</dbReference>
<name>A0ABN7AV38_9HEMI</name>
<reference evidence="1 2" key="1">
    <citation type="submission" date="2023-09" db="EMBL/GenBank/DDBJ databases">
        <title>Nesidiocoris tenuis whole genome shotgun sequence.</title>
        <authorList>
            <person name="Shibata T."/>
            <person name="Shimoda M."/>
            <person name="Kobayashi T."/>
            <person name="Uehara T."/>
        </authorList>
    </citation>
    <scope>NUCLEOTIDE SEQUENCE [LARGE SCALE GENOMIC DNA]</scope>
    <source>
        <strain evidence="1 2">Japan</strain>
    </source>
</reference>
<proteinExistence type="predicted"/>
<sequence>MEKKAKGGLDGSKRFAISRTPIVETYDLLLLNILASEETMLSILRPVHPPVVCILGSNTTSSGPKRPPPPPPHRTLSDIFSLYNTRALQDSRTFYLGTSPFPWHCWKPRRIILLSYKHLSLKRISIP</sequence>
<dbReference type="EMBL" id="AP028914">
    <property type="protein sequence ID" value="BES96071.1"/>
    <property type="molecule type" value="Genomic_DNA"/>
</dbReference>
<gene>
    <name evidence="1" type="ORF">NTJ_08880</name>
</gene>
<keyword evidence="2" id="KW-1185">Reference proteome</keyword>